<gene>
    <name evidence="1" type="ORF">HNQ09_001559</name>
</gene>
<protein>
    <submittedName>
        <fullName evidence="1">Uncharacterized protein</fullName>
    </submittedName>
</protein>
<dbReference type="EMBL" id="JACHFN010000005">
    <property type="protein sequence ID" value="MBB5234121.1"/>
    <property type="molecule type" value="Genomic_DNA"/>
</dbReference>
<accession>A0A7W8GF73</accession>
<comment type="caution">
    <text evidence="1">The sequence shown here is derived from an EMBL/GenBank/DDBJ whole genome shotgun (WGS) entry which is preliminary data.</text>
</comment>
<evidence type="ECO:0000313" key="2">
    <source>
        <dbReference type="Proteomes" id="UP000525389"/>
    </source>
</evidence>
<organism evidence="1 2">
    <name type="scientific">Deinococcus budaensis</name>
    <dbReference type="NCBI Taxonomy" id="1665626"/>
    <lineage>
        <taxon>Bacteria</taxon>
        <taxon>Thermotogati</taxon>
        <taxon>Deinococcota</taxon>
        <taxon>Deinococci</taxon>
        <taxon>Deinococcales</taxon>
        <taxon>Deinococcaceae</taxon>
        <taxon>Deinococcus</taxon>
    </lineage>
</organism>
<name>A0A7W8GF73_9DEIO</name>
<sequence length="435" mass="47920">MTATDQAAQVYATYKVGLPVYTWRATLLVWCDRRVRLLEETVLRLVRDGVTGTDDMTRLLGLHDPAIVRRTVQDLLERGALNYGSTRTLHVTEVVGRRLLEVALVKDERRFEGISVWLDPLAESVSWPDEAGLFSERDVTDAGGTVIRPKETLGSGALPDQFRALHRLVNREPGPLATHPLGENVLKFELQHVLPSRPRLSYRLATLEVTRHPEGEWTYRLLQGGVEDVERSAALRAWELEGHPVVPVVEEPRQHPSLEVNALLDEVARAAAQGTEVIEAAEARVVLREAILAARSTVQVMPAVGDLEFTDDLPGWLDQALHDTPALKTMIGVDAGFLEGLGSASGRGGGQRLSQAYRKLRSKYVRGARVAPVNVRPAPCRVIVIDQARVLLQFREFQPYGSGKGLMRTVLVRDVPTALLGGLQEALKGIVTGQP</sequence>
<reference evidence="1 2" key="1">
    <citation type="submission" date="2020-08" db="EMBL/GenBank/DDBJ databases">
        <title>Genomic Encyclopedia of Type Strains, Phase IV (KMG-IV): sequencing the most valuable type-strain genomes for metagenomic binning, comparative biology and taxonomic classification.</title>
        <authorList>
            <person name="Goeker M."/>
        </authorList>
    </citation>
    <scope>NUCLEOTIDE SEQUENCE [LARGE SCALE GENOMIC DNA]</scope>
    <source>
        <strain evidence="1 2">DSM 101791</strain>
    </source>
</reference>
<dbReference type="Proteomes" id="UP000525389">
    <property type="component" value="Unassembled WGS sequence"/>
</dbReference>
<dbReference type="AlphaFoldDB" id="A0A7W8GF73"/>
<keyword evidence="2" id="KW-1185">Reference proteome</keyword>
<proteinExistence type="predicted"/>
<evidence type="ECO:0000313" key="1">
    <source>
        <dbReference type="EMBL" id="MBB5234121.1"/>
    </source>
</evidence>
<dbReference type="RefSeq" id="WP_184027568.1">
    <property type="nucleotide sequence ID" value="NZ_JACHFN010000005.1"/>
</dbReference>